<evidence type="ECO:0000313" key="2">
    <source>
        <dbReference type="Proteomes" id="UP000308114"/>
    </source>
</evidence>
<evidence type="ECO:0000313" key="1">
    <source>
        <dbReference type="EMBL" id="TKH46755.1"/>
    </source>
</evidence>
<gene>
    <name evidence="1" type="ORF">C1I60_00990</name>
</gene>
<dbReference type="AlphaFoldDB" id="A0A4U2Q3L0"/>
<sequence length="69" mass="7944">MYRTGRLINGKLFLKTLSGDWISLQMLIKPAISEHPNFKSKVPRLDTVKGIAQINPNCKAQVQWFNLFK</sequence>
<dbReference type="EMBL" id="PNXQ01000001">
    <property type="protein sequence ID" value="TKH46755.1"/>
    <property type="molecule type" value="Genomic_DNA"/>
</dbReference>
<reference evidence="1 2" key="1">
    <citation type="submission" date="2018-01" db="EMBL/GenBank/DDBJ databases">
        <title>Bacillales members from the olive rhizosphere are effective biological control agents against Verticillium dahliae.</title>
        <authorList>
            <person name="Gomez-Lama C."/>
            <person name="Legarda G."/>
            <person name="Ruano-Rosa D."/>
            <person name="Pizarro-Tobias P."/>
            <person name="Valverde-Corredor A."/>
            <person name="Niqui J.L."/>
            <person name="Trivino J.C."/>
            <person name="Roca A."/>
            <person name="Mercado-Blanco J."/>
        </authorList>
    </citation>
    <scope>NUCLEOTIDE SEQUENCE [LARGE SCALE GENOMIC DNA]</scope>
    <source>
        <strain evidence="1 2">PIC167</strain>
    </source>
</reference>
<organism evidence="1 2">
    <name type="scientific">Paenibacillus terrae</name>
    <dbReference type="NCBI Taxonomy" id="159743"/>
    <lineage>
        <taxon>Bacteria</taxon>
        <taxon>Bacillati</taxon>
        <taxon>Bacillota</taxon>
        <taxon>Bacilli</taxon>
        <taxon>Bacillales</taxon>
        <taxon>Paenibacillaceae</taxon>
        <taxon>Paenibacillus</taxon>
    </lineage>
</organism>
<dbReference type="Proteomes" id="UP000308114">
    <property type="component" value="Unassembled WGS sequence"/>
</dbReference>
<accession>A0A4U2Q3L0</accession>
<protein>
    <submittedName>
        <fullName evidence="1">Uncharacterized protein</fullName>
    </submittedName>
</protein>
<proteinExistence type="predicted"/>
<comment type="caution">
    <text evidence="1">The sequence shown here is derived from an EMBL/GenBank/DDBJ whole genome shotgun (WGS) entry which is preliminary data.</text>
</comment>
<name>A0A4U2Q3L0_9BACL</name>